<organism evidence="1 2">
    <name type="scientific">Phlebia brevispora</name>
    <dbReference type="NCBI Taxonomy" id="194682"/>
    <lineage>
        <taxon>Eukaryota</taxon>
        <taxon>Fungi</taxon>
        <taxon>Dikarya</taxon>
        <taxon>Basidiomycota</taxon>
        <taxon>Agaricomycotina</taxon>
        <taxon>Agaricomycetes</taxon>
        <taxon>Polyporales</taxon>
        <taxon>Meruliaceae</taxon>
        <taxon>Phlebia</taxon>
    </lineage>
</organism>
<name>A0ACC1TF05_9APHY</name>
<proteinExistence type="predicted"/>
<sequence length="123" mass="13089">MKPLSLLAVVSAAILPTVMAAPPGIQWWETLASTQGCGGDDLFSIGWNGDSGTGCISLADDAATDYWLIYYLWSTCSLNLYSEAGCSNDTLVLNIPEPAPNNNMPMYCINVTGGFRALDVTCD</sequence>
<gene>
    <name evidence="1" type="ORF">NM688_g155</name>
</gene>
<dbReference type="EMBL" id="JANHOG010000011">
    <property type="protein sequence ID" value="KAJ3559744.1"/>
    <property type="molecule type" value="Genomic_DNA"/>
</dbReference>
<evidence type="ECO:0000313" key="1">
    <source>
        <dbReference type="EMBL" id="KAJ3559744.1"/>
    </source>
</evidence>
<evidence type="ECO:0000313" key="2">
    <source>
        <dbReference type="Proteomes" id="UP001148662"/>
    </source>
</evidence>
<accession>A0ACC1TF05</accession>
<keyword evidence="2" id="KW-1185">Reference proteome</keyword>
<protein>
    <submittedName>
        <fullName evidence="1">Uncharacterized protein</fullName>
    </submittedName>
</protein>
<comment type="caution">
    <text evidence="1">The sequence shown here is derived from an EMBL/GenBank/DDBJ whole genome shotgun (WGS) entry which is preliminary data.</text>
</comment>
<reference evidence="1" key="1">
    <citation type="submission" date="2022-07" db="EMBL/GenBank/DDBJ databases">
        <title>Genome Sequence of Phlebia brevispora.</title>
        <authorList>
            <person name="Buettner E."/>
        </authorList>
    </citation>
    <scope>NUCLEOTIDE SEQUENCE</scope>
    <source>
        <strain evidence="1">MPL23</strain>
    </source>
</reference>
<dbReference type="Proteomes" id="UP001148662">
    <property type="component" value="Unassembled WGS sequence"/>
</dbReference>